<accession>A0A8H4VXL4</accession>
<evidence type="ECO:0000256" key="1">
    <source>
        <dbReference type="SAM" id="MobiDB-lite"/>
    </source>
</evidence>
<gene>
    <name evidence="2" type="ORF">D9613_001458</name>
</gene>
<feature type="compositionally biased region" description="Basic residues" evidence="1">
    <location>
        <begin position="12"/>
        <end position="22"/>
    </location>
</feature>
<evidence type="ECO:0000313" key="3">
    <source>
        <dbReference type="Proteomes" id="UP000521872"/>
    </source>
</evidence>
<organism evidence="2 3">
    <name type="scientific">Agrocybe pediades</name>
    <dbReference type="NCBI Taxonomy" id="84607"/>
    <lineage>
        <taxon>Eukaryota</taxon>
        <taxon>Fungi</taxon>
        <taxon>Dikarya</taxon>
        <taxon>Basidiomycota</taxon>
        <taxon>Agaricomycotina</taxon>
        <taxon>Agaricomycetes</taxon>
        <taxon>Agaricomycetidae</taxon>
        <taxon>Agaricales</taxon>
        <taxon>Agaricineae</taxon>
        <taxon>Strophariaceae</taxon>
        <taxon>Agrocybe</taxon>
    </lineage>
</organism>
<proteinExistence type="predicted"/>
<comment type="caution">
    <text evidence="2">The sequence shown here is derived from an EMBL/GenBank/DDBJ whole genome shotgun (WGS) entry which is preliminary data.</text>
</comment>
<sequence length="172" mass="19337">MPVAQAFNADRKKSRAHTRRKASSPLSSSFSSSEAASAHLVKRLRSPTPDEKATWTHALASRSDMCKDLSYLGDPVEYPFQLEDKVWVRTGKEIWCSGKICRKGFRVGQTRTNKGFYYHVQFGSRMHLRKFFAPMNGEIKPNTEAVRQILEQEGWIGEAGSGTDSSGDLYSD</sequence>
<dbReference type="EMBL" id="JAACJL010000001">
    <property type="protein sequence ID" value="KAF4623639.1"/>
    <property type="molecule type" value="Genomic_DNA"/>
</dbReference>
<dbReference type="AlphaFoldDB" id="A0A8H4VXL4"/>
<keyword evidence="3" id="KW-1185">Reference proteome</keyword>
<protein>
    <submittedName>
        <fullName evidence="2">Uncharacterized protein</fullName>
    </submittedName>
</protein>
<dbReference type="Proteomes" id="UP000521872">
    <property type="component" value="Unassembled WGS sequence"/>
</dbReference>
<reference evidence="2 3" key="1">
    <citation type="submission" date="2019-12" db="EMBL/GenBank/DDBJ databases">
        <authorList>
            <person name="Floudas D."/>
            <person name="Bentzer J."/>
            <person name="Ahren D."/>
            <person name="Johansson T."/>
            <person name="Persson P."/>
            <person name="Tunlid A."/>
        </authorList>
    </citation>
    <scope>NUCLEOTIDE SEQUENCE [LARGE SCALE GENOMIC DNA]</scope>
    <source>
        <strain evidence="2 3">CBS 102.39</strain>
    </source>
</reference>
<feature type="compositionally biased region" description="Low complexity" evidence="1">
    <location>
        <begin position="23"/>
        <end position="34"/>
    </location>
</feature>
<name>A0A8H4VXL4_9AGAR</name>
<evidence type="ECO:0000313" key="2">
    <source>
        <dbReference type="EMBL" id="KAF4623639.1"/>
    </source>
</evidence>
<feature type="region of interest" description="Disordered" evidence="1">
    <location>
        <begin position="1"/>
        <end position="34"/>
    </location>
</feature>